<dbReference type="NCBIfam" id="TIGR01764">
    <property type="entry name" value="excise"/>
    <property type="match status" value="1"/>
</dbReference>
<organism evidence="2 3">
    <name type="scientific">Flavobacterium indicum (strain DSM 17447 / CIP 109464 / GPTSA100-9)</name>
    <dbReference type="NCBI Taxonomy" id="1094466"/>
    <lineage>
        <taxon>Bacteria</taxon>
        <taxon>Pseudomonadati</taxon>
        <taxon>Bacteroidota</taxon>
        <taxon>Flavobacteriia</taxon>
        <taxon>Flavobacteriales</taxon>
        <taxon>Flavobacteriaceae</taxon>
        <taxon>Flavobacterium</taxon>
    </lineage>
</organism>
<dbReference type="RefSeq" id="WP_014387252.1">
    <property type="nucleotide sequence ID" value="NC_017025.1"/>
</dbReference>
<dbReference type="Proteomes" id="UP000007599">
    <property type="component" value="Chromosome I"/>
</dbReference>
<evidence type="ECO:0000259" key="1">
    <source>
        <dbReference type="Pfam" id="PF12728"/>
    </source>
</evidence>
<evidence type="ECO:0000313" key="2">
    <source>
        <dbReference type="EMBL" id="CCG52108.1"/>
    </source>
</evidence>
<name>H8XNJ1_FLAIG</name>
<protein>
    <recommendedName>
        <fullName evidence="1">Helix-turn-helix domain-containing protein</fullName>
    </recommendedName>
</protein>
<dbReference type="PATRIC" id="fig|1094466.5.peg.99"/>
<dbReference type="STRING" id="1094466.KQS_00500"/>
<dbReference type="AlphaFoldDB" id="H8XNJ1"/>
<sequence length="95" mass="11054">MKNFNFATEVGDIEEPTQNLGWLAKEVLSFKEALALLDVSASMLYKLTHQRAISFYKPNGKLIYFKREDLMNWMLSNKQPSNEEIKNEVINNLKN</sequence>
<evidence type="ECO:0000313" key="3">
    <source>
        <dbReference type="Proteomes" id="UP000007599"/>
    </source>
</evidence>
<reference evidence="3" key="2">
    <citation type="submission" date="2012-03" db="EMBL/GenBank/DDBJ databases">
        <title>Complete genome sequence of Flavobacterium indicum GPTSA100-9T, isolated from warm spring water.</title>
        <authorList>
            <person name="Barbier P."/>
            <person name="Houel A."/>
            <person name="Loux V."/>
            <person name="Poulain J."/>
            <person name="Bernardet J.-F."/>
            <person name="Touchon M."/>
            <person name="Duchaud E."/>
        </authorList>
    </citation>
    <scope>NUCLEOTIDE SEQUENCE [LARGE SCALE GENOMIC DNA]</scope>
    <source>
        <strain evidence="3">DSM 17447 / CIP 109464 / GPTSA100-9</strain>
    </source>
</reference>
<accession>H8XNJ1</accession>
<dbReference type="eggNOG" id="COG3311">
    <property type="taxonomic scope" value="Bacteria"/>
</dbReference>
<keyword evidence="3" id="KW-1185">Reference proteome</keyword>
<dbReference type="EMBL" id="HE774682">
    <property type="protein sequence ID" value="CCG52108.1"/>
    <property type="molecule type" value="Genomic_DNA"/>
</dbReference>
<proteinExistence type="predicted"/>
<feature type="domain" description="Helix-turn-helix" evidence="1">
    <location>
        <begin position="27"/>
        <end position="77"/>
    </location>
</feature>
<dbReference type="OrthoDB" id="597977at2"/>
<dbReference type="HOGENOM" id="CLU_140176_0_3_10"/>
<dbReference type="KEGG" id="fin:KQS_00500"/>
<dbReference type="Pfam" id="PF12728">
    <property type="entry name" value="HTH_17"/>
    <property type="match status" value="1"/>
</dbReference>
<reference evidence="2 3" key="1">
    <citation type="journal article" date="2012" name="J. Bacteriol.">
        <title>Complete Genome Sequence of Flavobacterium indicum GPSTA100-9T, Isolated from Warm Spring Water.</title>
        <authorList>
            <person name="Barbier P."/>
            <person name="Houel A."/>
            <person name="Loux V."/>
            <person name="Poulain J."/>
            <person name="Bernardet J.F."/>
            <person name="Touchon M."/>
            <person name="Duchaud E."/>
        </authorList>
    </citation>
    <scope>NUCLEOTIDE SEQUENCE [LARGE SCALE GENOMIC DNA]</scope>
    <source>
        <strain evidence="3">DSM 17447 / CIP 109464 / GPTSA100-9</strain>
    </source>
</reference>
<dbReference type="InterPro" id="IPR010093">
    <property type="entry name" value="SinI_DNA-bd"/>
</dbReference>
<dbReference type="GO" id="GO:0003677">
    <property type="term" value="F:DNA binding"/>
    <property type="evidence" value="ECO:0007669"/>
    <property type="project" value="InterPro"/>
</dbReference>
<dbReference type="InterPro" id="IPR041657">
    <property type="entry name" value="HTH_17"/>
</dbReference>
<gene>
    <name evidence="2" type="ordered locus">KQS_00500</name>
</gene>